<keyword evidence="10" id="KW-0378">Hydrolase</keyword>
<comment type="subcellular location">
    <subcellularLocation>
        <location evidence="2">Cytoplasm</location>
    </subcellularLocation>
    <subcellularLocation>
        <location evidence="1">Vacuole lumen</location>
    </subcellularLocation>
</comment>
<gene>
    <name evidence="20" type="ORF">BAUCODRAFT_63809</name>
</gene>
<organism evidence="20 21">
    <name type="scientific">Baudoinia panamericana (strain UAMH 10762)</name>
    <name type="common">Angels' share fungus</name>
    <name type="synonym">Baudoinia compniacensis (strain UAMH 10762)</name>
    <dbReference type="NCBI Taxonomy" id="717646"/>
    <lineage>
        <taxon>Eukaryota</taxon>
        <taxon>Fungi</taxon>
        <taxon>Dikarya</taxon>
        <taxon>Ascomycota</taxon>
        <taxon>Pezizomycotina</taxon>
        <taxon>Dothideomycetes</taxon>
        <taxon>Dothideomycetidae</taxon>
        <taxon>Mycosphaerellales</taxon>
        <taxon>Teratosphaeriaceae</taxon>
        <taxon>Baudoinia</taxon>
    </lineage>
</organism>
<evidence type="ECO:0000256" key="4">
    <source>
        <dbReference type="ARBA" id="ARBA00012571"/>
    </source>
</evidence>
<evidence type="ECO:0000256" key="1">
    <source>
        <dbReference type="ARBA" id="ARBA00004410"/>
    </source>
</evidence>
<feature type="compositionally biased region" description="Low complexity" evidence="18">
    <location>
        <begin position="244"/>
        <end position="263"/>
    </location>
</feature>
<dbReference type="CDD" id="cd01061">
    <property type="entry name" value="RNase_T2_euk"/>
    <property type="match status" value="1"/>
</dbReference>
<dbReference type="InterPro" id="IPR033130">
    <property type="entry name" value="RNase_T2_His_AS_2"/>
</dbReference>
<dbReference type="PANTHER" id="PTHR11240">
    <property type="entry name" value="RIBONUCLEASE T2"/>
    <property type="match status" value="1"/>
</dbReference>
<evidence type="ECO:0000256" key="11">
    <source>
        <dbReference type="ARBA" id="ARBA00023157"/>
    </source>
</evidence>
<dbReference type="Proteomes" id="UP000011761">
    <property type="component" value="Unassembled WGS sequence"/>
</dbReference>
<dbReference type="HOGENOM" id="CLU_037966_0_1_1"/>
<dbReference type="PROSITE" id="PS00530">
    <property type="entry name" value="RNASE_T2_1"/>
    <property type="match status" value="1"/>
</dbReference>
<dbReference type="InterPro" id="IPR001568">
    <property type="entry name" value="RNase_T2-like"/>
</dbReference>
<comment type="similarity">
    <text evidence="3 17">Belongs to the RNase T2 family.</text>
</comment>
<comment type="function">
    <text evidence="14">Rnase which modulates cell survival under stress conditions. Released from the vacuole to the cytoplasm during stress to promote tRNA and rRNA cleavage and to activate separately a downstream pathway that promotes cell death. Involved in cell size, vacuolar morphology and growth at high temperatures and high salt concentration.</text>
</comment>
<evidence type="ECO:0000256" key="10">
    <source>
        <dbReference type="ARBA" id="ARBA00022801"/>
    </source>
</evidence>
<evidence type="ECO:0000256" key="2">
    <source>
        <dbReference type="ARBA" id="ARBA00004496"/>
    </source>
</evidence>
<evidence type="ECO:0000256" key="5">
    <source>
        <dbReference type="ARBA" id="ARBA00022490"/>
    </source>
</evidence>
<evidence type="ECO:0000256" key="17">
    <source>
        <dbReference type="RuleBase" id="RU004328"/>
    </source>
</evidence>
<keyword evidence="21" id="KW-1185">Reference proteome</keyword>
<evidence type="ECO:0000256" key="15">
    <source>
        <dbReference type="ARBA" id="ARBA00071169"/>
    </source>
</evidence>
<dbReference type="eggNOG" id="KOG1642">
    <property type="taxonomic scope" value="Eukaryota"/>
</dbReference>
<dbReference type="GO" id="GO:0005775">
    <property type="term" value="C:vacuolar lumen"/>
    <property type="evidence" value="ECO:0007669"/>
    <property type="project" value="UniProtKB-SubCell"/>
</dbReference>
<dbReference type="GO" id="GO:0005576">
    <property type="term" value="C:extracellular region"/>
    <property type="evidence" value="ECO:0007669"/>
    <property type="project" value="TreeGrafter"/>
</dbReference>
<keyword evidence="12" id="KW-0325">Glycoprotein</keyword>
<evidence type="ECO:0000256" key="7">
    <source>
        <dbReference type="ARBA" id="ARBA00022722"/>
    </source>
</evidence>
<reference evidence="20 21" key="1">
    <citation type="journal article" date="2012" name="PLoS Pathog.">
        <title>Diverse lifestyles and strategies of plant pathogenesis encoded in the genomes of eighteen Dothideomycetes fungi.</title>
        <authorList>
            <person name="Ohm R.A."/>
            <person name="Feau N."/>
            <person name="Henrissat B."/>
            <person name="Schoch C.L."/>
            <person name="Horwitz B.A."/>
            <person name="Barry K.W."/>
            <person name="Condon B.J."/>
            <person name="Copeland A.C."/>
            <person name="Dhillon B."/>
            <person name="Glaser F."/>
            <person name="Hesse C.N."/>
            <person name="Kosti I."/>
            <person name="LaButti K."/>
            <person name="Lindquist E.A."/>
            <person name="Lucas S."/>
            <person name="Salamov A.A."/>
            <person name="Bradshaw R.E."/>
            <person name="Ciuffetti L."/>
            <person name="Hamelin R.C."/>
            <person name="Kema G.H.J."/>
            <person name="Lawrence C."/>
            <person name="Scott J.A."/>
            <person name="Spatafora J.W."/>
            <person name="Turgeon B.G."/>
            <person name="de Wit P.J.G.M."/>
            <person name="Zhong S."/>
            <person name="Goodwin S.B."/>
            <person name="Grigoriev I.V."/>
        </authorList>
    </citation>
    <scope>NUCLEOTIDE SEQUENCE [LARGE SCALE GENOMIC DNA]</scope>
    <source>
        <strain evidence="20 21">UAMH 10762</strain>
    </source>
</reference>
<feature type="active site" evidence="16">
    <location>
        <position position="119"/>
    </location>
</feature>
<evidence type="ECO:0000256" key="14">
    <source>
        <dbReference type="ARBA" id="ARBA00025494"/>
    </source>
</evidence>
<evidence type="ECO:0000256" key="18">
    <source>
        <dbReference type="SAM" id="MobiDB-lite"/>
    </source>
</evidence>
<keyword evidence="6" id="KW-0926">Vacuole</keyword>
<dbReference type="Gene3D" id="3.90.730.10">
    <property type="entry name" value="Ribonuclease T2-like"/>
    <property type="match status" value="1"/>
</dbReference>
<evidence type="ECO:0000256" key="13">
    <source>
        <dbReference type="ARBA" id="ARBA00023239"/>
    </source>
</evidence>
<keyword evidence="11" id="KW-1015">Disulfide bond</keyword>
<protein>
    <recommendedName>
        <fullName evidence="15">Ribonuclease T2-like</fullName>
        <ecNumber evidence="4">4.6.1.19</ecNumber>
    </recommendedName>
</protein>
<feature type="active site" evidence="16">
    <location>
        <position position="57"/>
    </location>
</feature>
<sequence>MNAIGSSAVCVDAQLSCHNTSAVENLCCFNYPGGTLLQTQFWDTHPVTGPVDSWTIHGLWPDNCDGTYDANCDDERAYRNITQILKHSGAYDLLNDMQTLWVSDSGSSETFWEHEWGKHGTCISTLQPSCYTDYQPTQEVTDFFNRTVTLFKSLPSYEWLESAGIVPSITATYTRQQIQSALGANRGDRSVYLGCRHGALNEIWYFFNVQGSIQTGSFKPSDLVGTGSTCPSSGIKYLPKGAAGPSPTSTTTTTGPSPTSTGPVLSGRGFLDVITSGNKRGCIISRGRWYTSGSCAGFTASPLSGGFTLKSSKGYCGVADGALTCGARIRNAPLFNATKDGTLLYNGAQTFYADGVPRGRKQGMVYTDAEHDTSLTIRWQKR</sequence>
<evidence type="ECO:0000256" key="8">
    <source>
        <dbReference type="ARBA" id="ARBA00022729"/>
    </source>
</evidence>
<dbReference type="FunFam" id="3.90.730.10:FF:000004">
    <property type="entry name" value="Ribonuclease T2-like"/>
    <property type="match status" value="1"/>
</dbReference>
<dbReference type="AlphaFoldDB" id="M2NLW0"/>
<evidence type="ECO:0000256" key="16">
    <source>
        <dbReference type="PIRSR" id="PIRSR633697-1"/>
    </source>
</evidence>
<keyword evidence="9" id="KW-0255">Endonuclease</keyword>
<dbReference type="GO" id="GO:0003723">
    <property type="term" value="F:RNA binding"/>
    <property type="evidence" value="ECO:0007669"/>
    <property type="project" value="InterPro"/>
</dbReference>
<dbReference type="OrthoDB" id="435754at2759"/>
<evidence type="ECO:0000256" key="6">
    <source>
        <dbReference type="ARBA" id="ARBA00022554"/>
    </source>
</evidence>
<dbReference type="InterPro" id="IPR033697">
    <property type="entry name" value="Ribonuclease_T2_eukaryotic"/>
</dbReference>
<dbReference type="GO" id="GO:0033897">
    <property type="term" value="F:ribonuclease T2 activity"/>
    <property type="evidence" value="ECO:0007669"/>
    <property type="project" value="UniProtKB-EC"/>
</dbReference>
<dbReference type="OMA" id="YMSEYWK"/>
<dbReference type="GO" id="GO:0006401">
    <property type="term" value="P:RNA catabolic process"/>
    <property type="evidence" value="ECO:0007669"/>
    <property type="project" value="TreeGrafter"/>
</dbReference>
<dbReference type="EMBL" id="KB445551">
    <property type="protein sequence ID" value="EMD00151.1"/>
    <property type="molecule type" value="Genomic_DNA"/>
</dbReference>
<accession>M2NLW0</accession>
<evidence type="ECO:0000256" key="9">
    <source>
        <dbReference type="ARBA" id="ARBA00022759"/>
    </source>
</evidence>
<keyword evidence="5" id="KW-0963">Cytoplasm</keyword>
<dbReference type="EC" id="4.6.1.19" evidence="4"/>
<feature type="domain" description="RNase T2-like C-terminal" evidence="19">
    <location>
        <begin position="265"/>
        <end position="380"/>
    </location>
</feature>
<keyword evidence="7" id="KW-0540">Nuclease</keyword>
<keyword evidence="13" id="KW-0456">Lyase</keyword>
<proteinExistence type="inferred from homology"/>
<dbReference type="Pfam" id="PF00445">
    <property type="entry name" value="Ribonuclease_T2"/>
    <property type="match status" value="1"/>
</dbReference>
<dbReference type="InterPro" id="IPR057328">
    <property type="entry name" value="RNaseT2L_C"/>
</dbReference>
<evidence type="ECO:0000256" key="12">
    <source>
        <dbReference type="ARBA" id="ARBA00023180"/>
    </source>
</evidence>
<dbReference type="PROSITE" id="PS00531">
    <property type="entry name" value="RNASE_T2_2"/>
    <property type="match status" value="1"/>
</dbReference>
<evidence type="ECO:0000259" key="19">
    <source>
        <dbReference type="Pfam" id="PF25488"/>
    </source>
</evidence>
<dbReference type="GeneID" id="19116104"/>
<feature type="active site" evidence="16">
    <location>
        <position position="115"/>
    </location>
</feature>
<name>M2NLW0_BAUPA</name>
<keyword evidence="8" id="KW-0732">Signal</keyword>
<dbReference type="InterPro" id="IPR036430">
    <property type="entry name" value="RNase_T2-like_sf"/>
</dbReference>
<evidence type="ECO:0000313" key="21">
    <source>
        <dbReference type="Proteomes" id="UP000011761"/>
    </source>
</evidence>
<dbReference type="KEGG" id="bcom:BAUCODRAFT_63809"/>
<dbReference type="RefSeq" id="XP_007672651.1">
    <property type="nucleotide sequence ID" value="XM_007674461.1"/>
</dbReference>
<dbReference type="GO" id="GO:0016787">
    <property type="term" value="F:hydrolase activity"/>
    <property type="evidence" value="ECO:0007669"/>
    <property type="project" value="UniProtKB-KW"/>
</dbReference>
<dbReference type="InterPro" id="IPR018188">
    <property type="entry name" value="RNase_T2_His_AS_1"/>
</dbReference>
<dbReference type="Pfam" id="PF25488">
    <property type="entry name" value="RNaseT2L_C"/>
    <property type="match status" value="1"/>
</dbReference>
<dbReference type="SUPFAM" id="SSF55895">
    <property type="entry name" value="Ribonuclease Rh-like"/>
    <property type="match status" value="1"/>
</dbReference>
<dbReference type="PANTHER" id="PTHR11240:SF79">
    <property type="entry name" value="RIBONUCLEASE T2"/>
    <property type="match status" value="1"/>
</dbReference>
<evidence type="ECO:0000256" key="3">
    <source>
        <dbReference type="ARBA" id="ARBA00007469"/>
    </source>
</evidence>
<evidence type="ECO:0000313" key="20">
    <source>
        <dbReference type="EMBL" id="EMD00151.1"/>
    </source>
</evidence>
<feature type="region of interest" description="Disordered" evidence="18">
    <location>
        <begin position="238"/>
        <end position="264"/>
    </location>
</feature>